<proteinExistence type="predicted"/>
<dbReference type="EMBL" id="BAABHQ010000012">
    <property type="protein sequence ID" value="GAA4885140.1"/>
    <property type="molecule type" value="Genomic_DNA"/>
</dbReference>
<name>A0ABP9ER03_9PSEU</name>
<accession>A0ABP9ER03</accession>
<keyword evidence="3" id="KW-1185">Reference proteome</keyword>
<sequence length="141" mass="14680">MPGNRERRAAKQRRRDAKRGHAPAEAARPEDPGLPPESLQALLRRAAADLAGGDEGALTELRHVLAEHLARRRERVLAACDAVTAEVSVPSGLDDAAGLGAALARGGTVSAWAERAGARTEEAAVATVRVLAGVRSAEPLT</sequence>
<gene>
    <name evidence="2" type="ORF">GCM10023203_41810</name>
</gene>
<evidence type="ECO:0000313" key="3">
    <source>
        <dbReference type="Proteomes" id="UP001500457"/>
    </source>
</evidence>
<evidence type="ECO:0000313" key="2">
    <source>
        <dbReference type="EMBL" id="GAA4885140.1"/>
    </source>
</evidence>
<feature type="compositionally biased region" description="Basic residues" evidence="1">
    <location>
        <begin position="10"/>
        <end position="21"/>
    </location>
</feature>
<evidence type="ECO:0000256" key="1">
    <source>
        <dbReference type="SAM" id="MobiDB-lite"/>
    </source>
</evidence>
<comment type="caution">
    <text evidence="2">The sequence shown here is derived from an EMBL/GenBank/DDBJ whole genome shotgun (WGS) entry which is preliminary data.</text>
</comment>
<reference evidence="3" key="1">
    <citation type="journal article" date="2019" name="Int. J. Syst. Evol. Microbiol.">
        <title>The Global Catalogue of Microorganisms (GCM) 10K type strain sequencing project: providing services to taxonomists for standard genome sequencing and annotation.</title>
        <authorList>
            <consortium name="The Broad Institute Genomics Platform"/>
            <consortium name="The Broad Institute Genome Sequencing Center for Infectious Disease"/>
            <person name="Wu L."/>
            <person name="Ma J."/>
        </authorList>
    </citation>
    <scope>NUCLEOTIDE SEQUENCE [LARGE SCALE GENOMIC DNA]</scope>
    <source>
        <strain evidence="3">JCM 17983</strain>
    </source>
</reference>
<feature type="region of interest" description="Disordered" evidence="1">
    <location>
        <begin position="1"/>
        <end position="37"/>
    </location>
</feature>
<protein>
    <submittedName>
        <fullName evidence="2">Uncharacterized protein</fullName>
    </submittedName>
</protein>
<dbReference type="Proteomes" id="UP001500457">
    <property type="component" value="Unassembled WGS sequence"/>
</dbReference>
<organism evidence="2 3">
    <name type="scientific">Actinomycetospora straminea</name>
    <dbReference type="NCBI Taxonomy" id="663607"/>
    <lineage>
        <taxon>Bacteria</taxon>
        <taxon>Bacillati</taxon>
        <taxon>Actinomycetota</taxon>
        <taxon>Actinomycetes</taxon>
        <taxon>Pseudonocardiales</taxon>
        <taxon>Pseudonocardiaceae</taxon>
        <taxon>Actinomycetospora</taxon>
    </lineage>
</organism>
<dbReference type="RefSeq" id="WP_274232489.1">
    <property type="nucleotide sequence ID" value="NZ_BAABHQ010000012.1"/>
</dbReference>